<dbReference type="InterPro" id="IPR027417">
    <property type="entry name" value="P-loop_NTPase"/>
</dbReference>
<dbReference type="OrthoDB" id="6341251at2759"/>
<evidence type="ECO:0000256" key="1">
    <source>
        <dbReference type="ARBA" id="ARBA00005771"/>
    </source>
</evidence>
<proteinExistence type="inferred from homology"/>
<gene>
    <name evidence="5 6 7" type="primary">LOC106058861</name>
</gene>
<name>A0A9W2YI61_BIOGL</name>
<dbReference type="GeneID" id="106058861"/>
<protein>
    <submittedName>
        <fullName evidence="5 6">Sulfotransferase 1B1-like</fullName>
    </submittedName>
</protein>
<dbReference type="PANTHER" id="PTHR11783">
    <property type="entry name" value="SULFOTRANSFERASE SULT"/>
    <property type="match status" value="1"/>
</dbReference>
<evidence type="ECO:0000256" key="2">
    <source>
        <dbReference type="ARBA" id="ARBA00022679"/>
    </source>
</evidence>
<dbReference type="Pfam" id="PF00685">
    <property type="entry name" value="Sulfotransfer_1"/>
    <property type="match status" value="1"/>
</dbReference>
<comment type="similarity">
    <text evidence="1">Belongs to the sulfotransferase 1 family.</text>
</comment>
<evidence type="ECO:0000313" key="5">
    <source>
        <dbReference type="RefSeq" id="XP_055862535.1"/>
    </source>
</evidence>
<organism evidence="4 6">
    <name type="scientific">Biomphalaria glabrata</name>
    <name type="common">Bloodfluke planorb</name>
    <name type="synonym">Freshwater snail</name>
    <dbReference type="NCBI Taxonomy" id="6526"/>
    <lineage>
        <taxon>Eukaryota</taxon>
        <taxon>Metazoa</taxon>
        <taxon>Spiralia</taxon>
        <taxon>Lophotrochozoa</taxon>
        <taxon>Mollusca</taxon>
        <taxon>Gastropoda</taxon>
        <taxon>Heterobranchia</taxon>
        <taxon>Euthyneura</taxon>
        <taxon>Panpulmonata</taxon>
        <taxon>Hygrophila</taxon>
        <taxon>Lymnaeoidea</taxon>
        <taxon>Planorbidae</taxon>
        <taxon>Biomphalaria</taxon>
    </lineage>
</organism>
<evidence type="ECO:0000313" key="4">
    <source>
        <dbReference type="Proteomes" id="UP001165740"/>
    </source>
</evidence>
<dbReference type="GO" id="GO:0008146">
    <property type="term" value="F:sulfotransferase activity"/>
    <property type="evidence" value="ECO:0007669"/>
    <property type="project" value="InterPro"/>
</dbReference>
<dbReference type="RefSeq" id="XP_055862536.1">
    <property type="nucleotide sequence ID" value="XM_056006561.1"/>
</dbReference>
<evidence type="ECO:0000313" key="6">
    <source>
        <dbReference type="RefSeq" id="XP_055862536.1"/>
    </source>
</evidence>
<reference evidence="5 6" key="1">
    <citation type="submission" date="2025-04" db="UniProtKB">
        <authorList>
            <consortium name="RefSeq"/>
        </authorList>
    </citation>
    <scope>IDENTIFICATION</scope>
</reference>
<dbReference type="Gene3D" id="3.40.50.300">
    <property type="entry name" value="P-loop containing nucleotide triphosphate hydrolases"/>
    <property type="match status" value="1"/>
</dbReference>
<sequence length="331" mass="38295">MNGHQSATDSTPTCDTTTSSAALKEFLNSIPKLAQLTDRFGNTFHFGNAGDYWTQAFGIGANADYRTHTKDIRNMDIRDDDILICSYPKSGLHWHIEVIKMLLNQSKNLTDEDITGHCFLDAVPSELFSSFKTPRLLVTHVPFRHIPKQALEKKIKILVLERNPKDVLVSFYNHVYNHLPPLNYPGTFEQFFQLYFEVGYLFGNIFDYVMEWQNGREANPQVHFLVSVFEDMKTDPVRGVKRLNTYLGSGCSDKLCEQIAAACSFEKMKKHKDETASPLMKSVFKHNKLAIYRKGEVGDWKNWFTEAMNEQFDQEYKKRMSDYKSVYKYTL</sequence>
<keyword evidence="2" id="KW-0808">Transferase</keyword>
<keyword evidence="4" id="KW-1185">Reference proteome</keyword>
<dbReference type="RefSeq" id="XP_055862535.1">
    <property type="nucleotide sequence ID" value="XM_056006560.1"/>
</dbReference>
<accession>A0A9W2YI61</accession>
<dbReference type="AlphaFoldDB" id="A0A9W2YI61"/>
<dbReference type="Proteomes" id="UP001165740">
    <property type="component" value="Chromosome 12"/>
</dbReference>
<dbReference type="RefSeq" id="XP_055862537.1">
    <property type="nucleotide sequence ID" value="XM_056006562.1"/>
</dbReference>
<dbReference type="InterPro" id="IPR000863">
    <property type="entry name" value="Sulfotransferase_dom"/>
</dbReference>
<feature type="domain" description="Sulfotransferase" evidence="3">
    <location>
        <begin position="79"/>
        <end position="323"/>
    </location>
</feature>
<dbReference type="SUPFAM" id="SSF52540">
    <property type="entry name" value="P-loop containing nucleoside triphosphate hydrolases"/>
    <property type="match status" value="1"/>
</dbReference>
<evidence type="ECO:0000259" key="3">
    <source>
        <dbReference type="Pfam" id="PF00685"/>
    </source>
</evidence>
<evidence type="ECO:0000313" key="7">
    <source>
        <dbReference type="RefSeq" id="XP_055862537.1"/>
    </source>
</evidence>